<sequence>MVLTDTLRRRSDSYASSIHVADAVSAAPHSKRLPALTTWLTTNPSPHAATAKPRPPPSEPTGGSELPRRVLARLAHRIGNPIAACQQHAIPGDHFMEAPVLQGCGRATAPWQGTGANSVAGQRPRINHKRRFAVAINPK</sequence>
<dbReference type="EMBL" id="AP022587">
    <property type="protein sequence ID" value="BBY22255.1"/>
    <property type="molecule type" value="Genomic_DNA"/>
</dbReference>
<protein>
    <submittedName>
        <fullName evidence="2">Uncharacterized protein</fullName>
    </submittedName>
</protein>
<keyword evidence="3" id="KW-1185">Reference proteome</keyword>
<gene>
    <name evidence="2" type="ORF">MSTO_24600</name>
</gene>
<accession>A0A7I7Q7E3</accession>
<organism evidence="2 3">
    <name type="scientific">Mycobacterium stomatepiae</name>
    <dbReference type="NCBI Taxonomy" id="470076"/>
    <lineage>
        <taxon>Bacteria</taxon>
        <taxon>Bacillati</taxon>
        <taxon>Actinomycetota</taxon>
        <taxon>Actinomycetes</taxon>
        <taxon>Mycobacteriales</taxon>
        <taxon>Mycobacteriaceae</taxon>
        <taxon>Mycobacterium</taxon>
        <taxon>Mycobacterium simiae complex</taxon>
    </lineage>
</organism>
<feature type="region of interest" description="Disordered" evidence="1">
    <location>
        <begin position="40"/>
        <end position="66"/>
    </location>
</feature>
<evidence type="ECO:0000313" key="3">
    <source>
        <dbReference type="Proteomes" id="UP000467130"/>
    </source>
</evidence>
<dbReference type="KEGG" id="msto:MSTO_24600"/>
<proteinExistence type="predicted"/>
<evidence type="ECO:0000313" key="2">
    <source>
        <dbReference type="EMBL" id="BBY22255.1"/>
    </source>
</evidence>
<reference evidence="2 3" key="1">
    <citation type="journal article" date="2019" name="Emerg. Microbes Infect.">
        <title>Comprehensive subspecies identification of 175 nontuberculous mycobacteria species based on 7547 genomic profiles.</title>
        <authorList>
            <person name="Matsumoto Y."/>
            <person name="Kinjo T."/>
            <person name="Motooka D."/>
            <person name="Nabeya D."/>
            <person name="Jung N."/>
            <person name="Uechi K."/>
            <person name="Horii T."/>
            <person name="Iida T."/>
            <person name="Fujita J."/>
            <person name="Nakamura S."/>
        </authorList>
    </citation>
    <scope>NUCLEOTIDE SEQUENCE [LARGE SCALE GENOMIC DNA]</scope>
    <source>
        <strain evidence="2 3">JCM 17783</strain>
    </source>
</reference>
<dbReference type="AlphaFoldDB" id="A0A7I7Q7E3"/>
<name>A0A7I7Q7E3_9MYCO</name>
<dbReference type="Proteomes" id="UP000467130">
    <property type="component" value="Chromosome"/>
</dbReference>
<evidence type="ECO:0000256" key="1">
    <source>
        <dbReference type="SAM" id="MobiDB-lite"/>
    </source>
</evidence>